<dbReference type="AlphaFoldDB" id="A0A838B922"/>
<dbReference type="Pfam" id="PF13377">
    <property type="entry name" value="Peripla_BP_3"/>
    <property type="match status" value="1"/>
</dbReference>
<feature type="compositionally biased region" description="Basic and acidic residues" evidence="4">
    <location>
        <begin position="1"/>
        <end position="13"/>
    </location>
</feature>
<gene>
    <name evidence="7" type="ORF">H0241_23020</name>
</gene>
<keyword evidence="2 7" id="KW-0238">DNA-binding</keyword>
<evidence type="ECO:0000256" key="5">
    <source>
        <dbReference type="SAM" id="Phobius"/>
    </source>
</evidence>
<sequence length="149" mass="15780">MNRTAERLGDRSGSRPARRAARATSGPRRGCARRRPDSCEQTPNATFGGNDQIARGACDSLCEIGSLIHADVALASFENIVALAARPQLTTVDLNLKGLGREAADRVLKIIAGRQQSGVRRWPCSLVLAGIVAAMNSLVHFVAGTDASE</sequence>
<name>A0A838B922_9HYPH</name>
<dbReference type="InterPro" id="IPR046335">
    <property type="entry name" value="LacI/GalR-like_sensor"/>
</dbReference>
<evidence type="ECO:0000313" key="7">
    <source>
        <dbReference type="EMBL" id="MBA1143096.1"/>
    </source>
</evidence>
<evidence type="ECO:0000256" key="2">
    <source>
        <dbReference type="ARBA" id="ARBA00023125"/>
    </source>
</evidence>
<keyword evidence="5" id="KW-0812">Transmembrane</keyword>
<evidence type="ECO:0000256" key="4">
    <source>
        <dbReference type="SAM" id="MobiDB-lite"/>
    </source>
</evidence>
<keyword evidence="8" id="KW-1185">Reference proteome</keyword>
<comment type="caution">
    <text evidence="7">The sequence shown here is derived from an EMBL/GenBank/DDBJ whole genome shotgun (WGS) entry which is preliminary data.</text>
</comment>
<reference evidence="7 8" key="1">
    <citation type="submission" date="2020-07" db="EMBL/GenBank/DDBJ databases">
        <title>Definition of the novel symbiovar canariense within Mesorhizobium novociceri, a new species of genus Mesorhizobium nodulating Cicer canariense in the Caldera de Taburiente National Park (La Palma, Canary Islands).</title>
        <authorList>
            <person name="Leon-Barrios M."/>
            <person name="Perez-Yepez J."/>
            <person name="Flores-Felix J.D."/>
            <person name="Ramirez-Baena M.H."/>
            <person name="Pulido-Suarez L."/>
            <person name="Igual J.M."/>
            <person name="Velazquez E."/>
            <person name="Peix A."/>
        </authorList>
    </citation>
    <scope>NUCLEOTIDE SEQUENCE [LARGE SCALE GENOMIC DNA]</scope>
    <source>
        <strain evidence="7 8">CCANP35</strain>
    </source>
</reference>
<dbReference type="Proteomes" id="UP000558284">
    <property type="component" value="Unassembled WGS sequence"/>
</dbReference>
<evidence type="ECO:0000313" key="8">
    <source>
        <dbReference type="Proteomes" id="UP000558284"/>
    </source>
</evidence>
<organism evidence="7 8">
    <name type="scientific">Mesorhizobium neociceri</name>
    <dbReference type="NCBI Taxonomy" id="1307853"/>
    <lineage>
        <taxon>Bacteria</taxon>
        <taxon>Pseudomonadati</taxon>
        <taxon>Pseudomonadota</taxon>
        <taxon>Alphaproteobacteria</taxon>
        <taxon>Hyphomicrobiales</taxon>
        <taxon>Phyllobacteriaceae</taxon>
        <taxon>Mesorhizobium</taxon>
    </lineage>
</organism>
<keyword evidence="5" id="KW-1133">Transmembrane helix</keyword>
<keyword evidence="5" id="KW-0472">Membrane</keyword>
<feature type="region of interest" description="Disordered" evidence="4">
    <location>
        <begin position="1"/>
        <end position="44"/>
    </location>
</feature>
<dbReference type="InterPro" id="IPR028082">
    <property type="entry name" value="Peripla_BP_I"/>
</dbReference>
<protein>
    <submittedName>
        <fullName evidence="7">LacI family DNA-binding transcriptional regulator</fullName>
    </submittedName>
</protein>
<feature type="transmembrane region" description="Helical" evidence="5">
    <location>
        <begin position="124"/>
        <end position="143"/>
    </location>
</feature>
<proteinExistence type="predicted"/>
<keyword evidence="1" id="KW-0805">Transcription regulation</keyword>
<evidence type="ECO:0000256" key="1">
    <source>
        <dbReference type="ARBA" id="ARBA00023015"/>
    </source>
</evidence>
<accession>A0A838B922</accession>
<feature type="domain" description="Transcriptional regulator LacI/GalR-like sensor" evidence="6">
    <location>
        <begin position="32"/>
        <end position="127"/>
    </location>
</feature>
<dbReference type="SUPFAM" id="SSF53822">
    <property type="entry name" value="Periplasmic binding protein-like I"/>
    <property type="match status" value="1"/>
</dbReference>
<dbReference type="Gene3D" id="3.40.50.2300">
    <property type="match status" value="2"/>
</dbReference>
<keyword evidence="3" id="KW-0804">Transcription</keyword>
<evidence type="ECO:0000256" key="3">
    <source>
        <dbReference type="ARBA" id="ARBA00023163"/>
    </source>
</evidence>
<dbReference type="EMBL" id="JACDTY010000012">
    <property type="protein sequence ID" value="MBA1143096.1"/>
    <property type="molecule type" value="Genomic_DNA"/>
</dbReference>
<dbReference type="GO" id="GO:0003677">
    <property type="term" value="F:DNA binding"/>
    <property type="evidence" value="ECO:0007669"/>
    <property type="project" value="UniProtKB-KW"/>
</dbReference>
<evidence type="ECO:0000259" key="6">
    <source>
        <dbReference type="Pfam" id="PF13377"/>
    </source>
</evidence>